<dbReference type="Pfam" id="PF13432">
    <property type="entry name" value="TPR_16"/>
    <property type="match status" value="2"/>
</dbReference>
<accession>A0ABQ1N3Q1</accession>
<keyword evidence="1" id="KW-0802">TPR repeat</keyword>
<dbReference type="PROSITE" id="PS50005">
    <property type="entry name" value="TPR"/>
    <property type="match status" value="3"/>
</dbReference>
<dbReference type="SUPFAM" id="SSF81901">
    <property type="entry name" value="HCP-like"/>
    <property type="match status" value="1"/>
</dbReference>
<keyword evidence="3" id="KW-1185">Reference proteome</keyword>
<gene>
    <name evidence="2" type="ORF">GCM10011506_39210</name>
</gene>
<dbReference type="Pfam" id="PF13181">
    <property type="entry name" value="TPR_8"/>
    <property type="match status" value="2"/>
</dbReference>
<feature type="repeat" description="TPR" evidence="1">
    <location>
        <begin position="52"/>
        <end position="85"/>
    </location>
</feature>
<sequence length="583" mass="66387">MKQVHLKYIYLFFIVGIKLLTAQDLLAQQPQPVQQEEILPDADPLKVDRIQVEFLIAEGMHFLAIENNAKALENFMKAYEVMPKNAAVNYKIAELYLKGEELDKALLHATKAYKSDNSQYYYAALLAEIQTGMGDLAGASSTYENMYKQYEDVPDDYLIELAALYIYDGKPAKALEVYDRIEKRIGILEEVSTQKQKILLKQNKLEEAVQEGKKLADAFPHVGQYAVSVAQVLVSNGKNAEAISYLNNYLNSNNQAEAHLELAQLYMQANTPDKAKSHFVKAFQSEEISLSNKLNNFVPLVRRLPNEQLNDFTKELSQHLQKVHPSEANVLAAIGDMHFALSEKDSALIYYRKAIEFSGSNFQLWQNILSLEMESANYKNVVKYADEALTFFPNQPLIYLYSGSAHFSLNQYNEAILMWEQGKAIVYGNDRLKSTFAGQLADAYYANKQLDKSFSAYEEAIEANPSNYYAINNYTYYLSQRKEKLDIARKLSSRMVKDNPENATFLDTHGWVLFQMGNYQEASKYLEKAASIQKSGTILEHYGDVLYQLGNIEQAIEQWEQAKKAGGASKLIDQKIAEKKYYE</sequence>
<name>A0ABQ1N3Q1_9BACT</name>
<dbReference type="Proteomes" id="UP000636010">
    <property type="component" value="Unassembled WGS sequence"/>
</dbReference>
<protein>
    <recommendedName>
        <fullName evidence="4">Tetratricopeptide repeat protein</fullName>
    </recommendedName>
</protein>
<dbReference type="InterPro" id="IPR019734">
    <property type="entry name" value="TPR_rpt"/>
</dbReference>
<dbReference type="SUPFAM" id="SSF48452">
    <property type="entry name" value="TPR-like"/>
    <property type="match status" value="2"/>
</dbReference>
<dbReference type="Pfam" id="PF12895">
    <property type="entry name" value="ANAPC3"/>
    <property type="match status" value="1"/>
</dbReference>
<reference evidence="3" key="1">
    <citation type="journal article" date="2019" name="Int. J. Syst. Evol. Microbiol.">
        <title>The Global Catalogue of Microorganisms (GCM) 10K type strain sequencing project: providing services to taxonomists for standard genome sequencing and annotation.</title>
        <authorList>
            <consortium name="The Broad Institute Genomics Platform"/>
            <consortium name="The Broad Institute Genome Sequencing Center for Infectious Disease"/>
            <person name="Wu L."/>
            <person name="Ma J."/>
        </authorList>
    </citation>
    <scope>NUCLEOTIDE SEQUENCE [LARGE SCALE GENOMIC DNA]</scope>
    <source>
        <strain evidence="3">CGMCC 1.10832</strain>
    </source>
</reference>
<organism evidence="2 3">
    <name type="scientific">Marivirga lumbricoides</name>
    <dbReference type="NCBI Taxonomy" id="1046115"/>
    <lineage>
        <taxon>Bacteria</taxon>
        <taxon>Pseudomonadati</taxon>
        <taxon>Bacteroidota</taxon>
        <taxon>Cytophagia</taxon>
        <taxon>Cytophagales</taxon>
        <taxon>Marivirgaceae</taxon>
        <taxon>Marivirga</taxon>
    </lineage>
</organism>
<dbReference type="SMART" id="SM00028">
    <property type="entry name" value="TPR"/>
    <property type="match status" value="10"/>
</dbReference>
<evidence type="ECO:0008006" key="4">
    <source>
        <dbReference type="Google" id="ProtNLM"/>
    </source>
</evidence>
<evidence type="ECO:0000313" key="3">
    <source>
        <dbReference type="Proteomes" id="UP000636010"/>
    </source>
</evidence>
<evidence type="ECO:0000256" key="1">
    <source>
        <dbReference type="PROSITE-ProRule" id="PRU00339"/>
    </source>
</evidence>
<feature type="repeat" description="TPR" evidence="1">
    <location>
        <begin position="434"/>
        <end position="467"/>
    </location>
</feature>
<comment type="caution">
    <text evidence="2">The sequence shown here is derived from an EMBL/GenBank/DDBJ whole genome shotgun (WGS) entry which is preliminary data.</text>
</comment>
<evidence type="ECO:0000313" key="2">
    <source>
        <dbReference type="EMBL" id="GGC49738.1"/>
    </source>
</evidence>
<proteinExistence type="predicted"/>
<dbReference type="EMBL" id="BMEC01000014">
    <property type="protein sequence ID" value="GGC49738.1"/>
    <property type="molecule type" value="Genomic_DNA"/>
</dbReference>
<dbReference type="PANTHER" id="PTHR12558">
    <property type="entry name" value="CELL DIVISION CYCLE 16,23,27"/>
    <property type="match status" value="1"/>
</dbReference>
<feature type="repeat" description="TPR" evidence="1">
    <location>
        <begin position="328"/>
        <end position="361"/>
    </location>
</feature>
<dbReference type="Gene3D" id="1.25.40.10">
    <property type="entry name" value="Tetratricopeptide repeat domain"/>
    <property type="match status" value="4"/>
</dbReference>
<dbReference type="PANTHER" id="PTHR12558:SF13">
    <property type="entry name" value="CELL DIVISION CYCLE PROTEIN 27 HOMOLOG"/>
    <property type="match status" value="1"/>
</dbReference>
<dbReference type="InterPro" id="IPR011990">
    <property type="entry name" value="TPR-like_helical_dom_sf"/>
</dbReference>